<reference evidence="2 3" key="2">
    <citation type="submission" date="2020-05" db="EMBL/GenBank/DDBJ databases">
        <title>Draft genome sequence of Desulfovibrio sp. strainFSS-1.</title>
        <authorList>
            <person name="Shimoshige H."/>
            <person name="Kobayashi H."/>
            <person name="Maekawa T."/>
        </authorList>
    </citation>
    <scope>NUCLEOTIDE SEQUENCE [LARGE SCALE GENOMIC DNA]</scope>
    <source>
        <strain evidence="2 3">SIID29052-01</strain>
    </source>
</reference>
<comment type="caution">
    <text evidence="2">The sequence shown here is derived from an EMBL/GenBank/DDBJ whole genome shotgun (WGS) entry which is preliminary data.</text>
</comment>
<reference evidence="2 3" key="1">
    <citation type="submission" date="2020-04" db="EMBL/GenBank/DDBJ databases">
        <authorList>
            <consortium name="Desulfovibrio sp. FSS-1 genome sequencing consortium"/>
            <person name="Shimoshige H."/>
            <person name="Kobayashi H."/>
            <person name="Maekawa T."/>
        </authorList>
    </citation>
    <scope>NUCLEOTIDE SEQUENCE [LARGE SCALE GENOMIC DNA]</scope>
    <source>
        <strain evidence="2 3">SIID29052-01</strain>
    </source>
</reference>
<evidence type="ECO:0000313" key="3">
    <source>
        <dbReference type="Proteomes" id="UP000494245"/>
    </source>
</evidence>
<evidence type="ECO:0000313" key="2">
    <source>
        <dbReference type="EMBL" id="GFK93266.1"/>
    </source>
</evidence>
<sequence>MPIYEYRCNQCGADFEELVFGDAKPPCPQCGSQDTGKLMSACRHTAGHNPGGYQGSTVPASVPRSGGCAGCSGGSCSTCK</sequence>
<proteinExistence type="predicted"/>
<dbReference type="RefSeq" id="WP_173082117.1">
    <property type="nucleotide sequence ID" value="NZ_BLTE01000003.1"/>
</dbReference>
<dbReference type="EMBL" id="BLTE01000003">
    <property type="protein sequence ID" value="GFK93266.1"/>
    <property type="molecule type" value="Genomic_DNA"/>
</dbReference>
<dbReference type="InterPro" id="IPR013429">
    <property type="entry name" value="Regulatory_FmdB_Zinc_ribbon"/>
</dbReference>
<dbReference type="Proteomes" id="UP000494245">
    <property type="component" value="Unassembled WGS sequence"/>
</dbReference>
<accession>A0A6V8LTY5</accession>
<keyword evidence="3" id="KW-1185">Reference proteome</keyword>
<dbReference type="Pfam" id="PF09723">
    <property type="entry name" value="Zn_ribbon_8"/>
    <property type="match status" value="1"/>
</dbReference>
<feature type="domain" description="Putative regulatory protein FmdB zinc ribbon" evidence="1">
    <location>
        <begin position="1"/>
        <end position="40"/>
    </location>
</feature>
<evidence type="ECO:0000259" key="1">
    <source>
        <dbReference type="SMART" id="SM00834"/>
    </source>
</evidence>
<gene>
    <name evidence="2" type="ORF">NNJEOMEG_01097</name>
</gene>
<dbReference type="AlphaFoldDB" id="A0A6V8LTY5"/>
<name>A0A6V8LTY5_9BACT</name>
<dbReference type="NCBIfam" id="TIGR02605">
    <property type="entry name" value="CxxC_CxxC_SSSS"/>
    <property type="match status" value="1"/>
</dbReference>
<dbReference type="SMART" id="SM00834">
    <property type="entry name" value="CxxC_CXXC_SSSS"/>
    <property type="match status" value="1"/>
</dbReference>
<protein>
    <recommendedName>
        <fullName evidence="1">Putative regulatory protein FmdB zinc ribbon domain-containing protein</fullName>
    </recommendedName>
</protein>
<dbReference type="Gene3D" id="2.20.28.30">
    <property type="entry name" value="RNA polymerase ii, chain L"/>
    <property type="match status" value="1"/>
</dbReference>
<organism evidence="2 3">
    <name type="scientific">Fundidesulfovibrio magnetotacticus</name>
    <dbReference type="NCBI Taxonomy" id="2730080"/>
    <lineage>
        <taxon>Bacteria</taxon>
        <taxon>Pseudomonadati</taxon>
        <taxon>Thermodesulfobacteriota</taxon>
        <taxon>Desulfovibrionia</taxon>
        <taxon>Desulfovibrionales</taxon>
        <taxon>Desulfovibrionaceae</taxon>
        <taxon>Fundidesulfovibrio</taxon>
    </lineage>
</organism>